<accession>A0A8J7KX67</accession>
<evidence type="ECO:0000259" key="2">
    <source>
        <dbReference type="Pfam" id="PF14501"/>
    </source>
</evidence>
<organism evidence="3 4">
    <name type="scientific">Mobilitalea sibirica</name>
    <dbReference type="NCBI Taxonomy" id="1462919"/>
    <lineage>
        <taxon>Bacteria</taxon>
        <taxon>Bacillati</taxon>
        <taxon>Bacillota</taxon>
        <taxon>Clostridia</taxon>
        <taxon>Lachnospirales</taxon>
        <taxon>Lachnospiraceae</taxon>
        <taxon>Mobilitalea</taxon>
    </lineage>
</organism>
<sequence length="443" mass="50743">MGYSLWNLLFVYMIEMLKFALVLWGVIGFKLKKNKITYSVVLLPLLFIVFVAIFDESDMVDILGTIVPILIIITISFIFQGKMIKKLLYTILIHFCIIFFDMCITGVMSLFFHITLAEITEHPVLNILAISFNIITFSAITLYRKTHKLPDFHISKRIYALIFAGVCTGIFFVGSLMITNLPGAGDNVRKAALISMIIVSVANFGGSLMLVYITRSRDNYRVLSQINQEVAEAQQRYYLMVKEKQHEIRSIRHEMKNHITCIDALYRNNQLREMHEYIKQVIDQTDTLDELFDTGNGIVNAILNDAQSRYYKEGINIKLTGTFPDELYIASMDLCVIFANAVTNAVEAIKKIKKEEKNMSDICIKIGSFKEDLFIDISNPIGEKVKVTEGKLKTSKKDKNHHGFGTANIRQRVEKYSGSVKFDSDKEMFYVHIHMINKQVKTE</sequence>
<evidence type="ECO:0000313" key="4">
    <source>
        <dbReference type="Proteomes" id="UP000623269"/>
    </source>
</evidence>
<comment type="caution">
    <text evidence="3">The sequence shown here is derived from an EMBL/GenBank/DDBJ whole genome shotgun (WGS) entry which is preliminary data.</text>
</comment>
<gene>
    <name evidence="3" type="ORF">I5677_14920</name>
</gene>
<feature type="transmembrane region" description="Helical" evidence="1">
    <location>
        <begin position="158"/>
        <end position="179"/>
    </location>
</feature>
<feature type="domain" description="Sensor histidine kinase NatK-like C-terminal" evidence="2">
    <location>
        <begin position="332"/>
        <end position="434"/>
    </location>
</feature>
<dbReference type="Proteomes" id="UP000623269">
    <property type="component" value="Unassembled WGS sequence"/>
</dbReference>
<keyword evidence="4" id="KW-1185">Reference proteome</keyword>
<dbReference type="InterPro" id="IPR036890">
    <property type="entry name" value="HATPase_C_sf"/>
</dbReference>
<feature type="transmembrane region" description="Helical" evidence="1">
    <location>
        <begin position="60"/>
        <end position="79"/>
    </location>
</feature>
<feature type="transmembrane region" description="Helical" evidence="1">
    <location>
        <begin position="6"/>
        <end position="29"/>
    </location>
</feature>
<feature type="transmembrane region" description="Helical" evidence="1">
    <location>
        <begin position="124"/>
        <end position="143"/>
    </location>
</feature>
<dbReference type="AlphaFoldDB" id="A0A8J7KX67"/>
<protein>
    <submittedName>
        <fullName evidence="3">GHKL domain-containing protein</fullName>
    </submittedName>
</protein>
<dbReference type="Gene3D" id="3.30.565.10">
    <property type="entry name" value="Histidine kinase-like ATPase, C-terminal domain"/>
    <property type="match status" value="1"/>
</dbReference>
<dbReference type="GO" id="GO:0042802">
    <property type="term" value="F:identical protein binding"/>
    <property type="evidence" value="ECO:0007669"/>
    <property type="project" value="TreeGrafter"/>
</dbReference>
<dbReference type="PANTHER" id="PTHR40448:SF1">
    <property type="entry name" value="TWO-COMPONENT SENSOR HISTIDINE KINASE"/>
    <property type="match status" value="1"/>
</dbReference>
<proteinExistence type="predicted"/>
<keyword evidence="1" id="KW-0472">Membrane</keyword>
<dbReference type="EMBL" id="JAEAGR010000018">
    <property type="protein sequence ID" value="MBH1942190.1"/>
    <property type="molecule type" value="Genomic_DNA"/>
</dbReference>
<feature type="transmembrane region" description="Helical" evidence="1">
    <location>
        <begin position="36"/>
        <end position="54"/>
    </location>
</feature>
<keyword evidence="1" id="KW-0812">Transmembrane</keyword>
<dbReference type="PANTHER" id="PTHR40448">
    <property type="entry name" value="TWO-COMPONENT SENSOR HISTIDINE KINASE"/>
    <property type="match status" value="1"/>
</dbReference>
<dbReference type="Pfam" id="PF14501">
    <property type="entry name" value="HATPase_c_5"/>
    <property type="match status" value="1"/>
</dbReference>
<name>A0A8J7KX67_9FIRM</name>
<dbReference type="SUPFAM" id="SSF55874">
    <property type="entry name" value="ATPase domain of HSP90 chaperone/DNA topoisomerase II/histidine kinase"/>
    <property type="match status" value="1"/>
</dbReference>
<dbReference type="RefSeq" id="WP_197662445.1">
    <property type="nucleotide sequence ID" value="NZ_JAEAGR010000018.1"/>
</dbReference>
<feature type="transmembrane region" description="Helical" evidence="1">
    <location>
        <begin position="91"/>
        <end position="112"/>
    </location>
</feature>
<keyword evidence="1" id="KW-1133">Transmembrane helix</keyword>
<reference evidence="3" key="1">
    <citation type="submission" date="2020-12" db="EMBL/GenBank/DDBJ databases">
        <title>M. sibirica DSM 26468T genome.</title>
        <authorList>
            <person name="Thieme N."/>
            <person name="Rettenmaier R."/>
            <person name="Zverlov V."/>
            <person name="Liebl W."/>
        </authorList>
    </citation>
    <scope>NUCLEOTIDE SEQUENCE</scope>
    <source>
        <strain evidence="3">DSM 26468</strain>
    </source>
</reference>
<evidence type="ECO:0000313" key="3">
    <source>
        <dbReference type="EMBL" id="MBH1942190.1"/>
    </source>
</evidence>
<dbReference type="InterPro" id="IPR032834">
    <property type="entry name" value="NatK-like_C"/>
</dbReference>
<evidence type="ECO:0000256" key="1">
    <source>
        <dbReference type="SAM" id="Phobius"/>
    </source>
</evidence>
<feature type="transmembrane region" description="Helical" evidence="1">
    <location>
        <begin position="191"/>
        <end position="213"/>
    </location>
</feature>